<gene>
    <name evidence="1" type="ORF">CSOJ01_07677</name>
</gene>
<organism evidence="1 2">
    <name type="scientific">Colletotrichum sojae</name>
    <dbReference type="NCBI Taxonomy" id="2175907"/>
    <lineage>
        <taxon>Eukaryota</taxon>
        <taxon>Fungi</taxon>
        <taxon>Dikarya</taxon>
        <taxon>Ascomycota</taxon>
        <taxon>Pezizomycotina</taxon>
        <taxon>Sordariomycetes</taxon>
        <taxon>Hypocreomycetidae</taxon>
        <taxon>Glomerellales</taxon>
        <taxon>Glomerellaceae</taxon>
        <taxon>Colletotrichum</taxon>
        <taxon>Colletotrichum orchidearum species complex</taxon>
    </lineage>
</organism>
<dbReference type="AlphaFoldDB" id="A0A8H6J8B2"/>
<comment type="caution">
    <text evidence="1">The sequence shown here is derived from an EMBL/GenBank/DDBJ whole genome shotgun (WGS) entry which is preliminary data.</text>
</comment>
<protein>
    <submittedName>
        <fullName evidence="1">Carboxypeptidase 2</fullName>
    </submittedName>
</protein>
<name>A0A8H6J8B2_9PEZI</name>
<feature type="non-terminal residue" evidence="1">
    <location>
        <position position="1"/>
    </location>
</feature>
<accession>A0A8H6J8B2</accession>
<evidence type="ECO:0000313" key="2">
    <source>
        <dbReference type="Proteomes" id="UP000652219"/>
    </source>
</evidence>
<proteinExistence type="predicted"/>
<keyword evidence="1" id="KW-0378">Hydrolase</keyword>
<dbReference type="GO" id="GO:0004180">
    <property type="term" value="F:carboxypeptidase activity"/>
    <property type="evidence" value="ECO:0007669"/>
    <property type="project" value="UniProtKB-KW"/>
</dbReference>
<evidence type="ECO:0000313" key="1">
    <source>
        <dbReference type="EMBL" id="KAF6808168.1"/>
    </source>
</evidence>
<reference evidence="1 2" key="1">
    <citation type="journal article" date="2020" name="Phytopathology">
        <title>Genome Sequence Resources of Colletotrichum truncatum, C. plurivorum, C. musicola, and C. sojae: Four Species Pathogenic to Soybean (Glycine max).</title>
        <authorList>
            <person name="Rogerio F."/>
            <person name="Boufleur T.R."/>
            <person name="Ciampi-Guillardi M."/>
            <person name="Sukno S.A."/>
            <person name="Thon M.R."/>
            <person name="Massola Junior N.S."/>
            <person name="Baroncelli R."/>
        </authorList>
    </citation>
    <scope>NUCLEOTIDE SEQUENCE [LARGE SCALE GENOMIC DNA]</scope>
    <source>
        <strain evidence="1 2">LFN0009</strain>
    </source>
</reference>
<keyword evidence="2" id="KW-1185">Reference proteome</keyword>
<dbReference type="Proteomes" id="UP000652219">
    <property type="component" value="Unassembled WGS sequence"/>
</dbReference>
<keyword evidence="1" id="KW-0121">Carboxypeptidase</keyword>
<dbReference type="EMBL" id="WIGN01000122">
    <property type="protein sequence ID" value="KAF6808168.1"/>
    <property type="molecule type" value="Genomic_DNA"/>
</dbReference>
<sequence length="75" mass="8293">VSASKYEGITRTTVETSPVRKEVRIPAGGFWVSTRQKNAAHAFVTLEPEGIDSYATFNFLPVAVGDEYQVYRVLA</sequence>
<keyword evidence="1" id="KW-0645">Protease</keyword>